<dbReference type="HOGENOM" id="CLU_034308_0_0_1"/>
<dbReference type="Proteomes" id="UP000022910">
    <property type="component" value="Unassembled WGS sequence"/>
</dbReference>
<dbReference type="OrthoDB" id="2414389at2759"/>
<organism evidence="2 3">
    <name type="scientific">Rhizophagus irregularis (strain DAOM 197198w)</name>
    <name type="common">Glomus intraradices</name>
    <dbReference type="NCBI Taxonomy" id="1432141"/>
    <lineage>
        <taxon>Eukaryota</taxon>
        <taxon>Fungi</taxon>
        <taxon>Fungi incertae sedis</taxon>
        <taxon>Mucoromycota</taxon>
        <taxon>Glomeromycotina</taxon>
        <taxon>Glomeromycetes</taxon>
        <taxon>Glomerales</taxon>
        <taxon>Glomeraceae</taxon>
        <taxon>Rhizophagus</taxon>
    </lineage>
</organism>
<feature type="compositionally biased region" description="Basic residues" evidence="1">
    <location>
        <begin position="322"/>
        <end position="340"/>
    </location>
</feature>
<gene>
    <name evidence="2" type="ORF">RirG_219050</name>
</gene>
<feature type="region of interest" description="Disordered" evidence="1">
    <location>
        <begin position="600"/>
        <end position="648"/>
    </location>
</feature>
<feature type="compositionally biased region" description="Low complexity" evidence="1">
    <location>
        <begin position="309"/>
        <end position="321"/>
    </location>
</feature>
<protein>
    <submittedName>
        <fullName evidence="2">Uncharacterized protein</fullName>
    </submittedName>
</protein>
<reference evidence="2 3" key="1">
    <citation type="submission" date="2014-02" db="EMBL/GenBank/DDBJ databases">
        <title>Single nucleus genome sequencing reveals high similarity among nuclei of an endomycorrhizal fungus.</title>
        <authorList>
            <person name="Lin K."/>
            <person name="Geurts R."/>
            <person name="Zhang Z."/>
            <person name="Limpens E."/>
            <person name="Saunders D.G."/>
            <person name="Mu D."/>
            <person name="Pang E."/>
            <person name="Cao H."/>
            <person name="Cha H."/>
            <person name="Lin T."/>
            <person name="Zhou Q."/>
            <person name="Shang Y."/>
            <person name="Li Y."/>
            <person name="Ivanov S."/>
            <person name="Sharma T."/>
            <person name="Velzen R.V."/>
            <person name="Ruijter N.D."/>
            <person name="Aanen D.K."/>
            <person name="Win J."/>
            <person name="Kamoun S."/>
            <person name="Bisseling T."/>
            <person name="Huang S."/>
        </authorList>
    </citation>
    <scope>NUCLEOTIDE SEQUENCE [LARGE SCALE GENOMIC DNA]</scope>
    <source>
        <strain evidence="3">DAOM197198w</strain>
    </source>
</reference>
<dbReference type="SMR" id="A0A015LMX1"/>
<accession>A0A015LMX1</accession>
<name>A0A015LMX1_RHIIW</name>
<evidence type="ECO:0000313" key="3">
    <source>
        <dbReference type="Proteomes" id="UP000022910"/>
    </source>
</evidence>
<evidence type="ECO:0000313" key="2">
    <source>
        <dbReference type="EMBL" id="EXX56123.1"/>
    </source>
</evidence>
<evidence type="ECO:0000256" key="1">
    <source>
        <dbReference type="SAM" id="MobiDB-lite"/>
    </source>
</evidence>
<sequence length="648" mass="76307">MEETLKQYLNEYYRGFTGFELEHIEDFTKCLKEYKKFNLEEYEISHLDKDMLFPPGDIKIGVRDARTTKGSNIYKDILMDIAIFTMKMGGENVKRILETILLENSQASTTTQDGVTADKEKGAITNKEEGATTNKEEEEQKKYEFLRHYLLLFYKDFKGFEIHHLDDFTNAMRKNSRVNLAEYESTYMERDLIFQPGEMGEGIINGKRKKGNDIIKDNLMDIATFTMKMAADTTKKLLEIVFETLQKRLREKNAAVEELQKTKNELNSTRAKCNEYKEKIDNLEKEKKMAEERIKKLENDVLNLKNSEKNTSTSEISTSSKPKSKTKSHDRRRKSKKKKSSTQEIKKGKITEIPVQTTSDDDYLKKHFSERSRDLKFYDFPAYWKDNEIYDSLKQIGYIEKLECKWNYKYRTVRARIRLTTEMEEIFIKGGPNIAIKKKEQTYFFRMFDAKMSTTEIKKKYEWQGYKKFIDLPGRPEHEGLKAENLKYGGLFSKIIKINKIKYILIYFKDEKDLMKAIYNSTMEEENMENGLKIKSQDELITENGTYKKRFGINKFNIPQKPKDGFVDATTDLISTVPRTSEEHDELDNLNNKFKERLDELETTPTTTQRKGKKKVTELSDDDDEEMKNENKKRVVRKQGERENSDTE</sequence>
<feature type="region of interest" description="Disordered" evidence="1">
    <location>
        <begin position="108"/>
        <end position="136"/>
    </location>
</feature>
<feature type="compositionally biased region" description="Basic and acidic residues" evidence="1">
    <location>
        <begin position="116"/>
        <end position="136"/>
    </location>
</feature>
<comment type="caution">
    <text evidence="2">The sequence shown here is derived from an EMBL/GenBank/DDBJ whole genome shotgun (WGS) entry which is preliminary data.</text>
</comment>
<dbReference type="EMBL" id="JEMT01027828">
    <property type="protein sequence ID" value="EXX56123.1"/>
    <property type="molecule type" value="Genomic_DNA"/>
</dbReference>
<dbReference type="AlphaFoldDB" id="A0A015LMX1"/>
<feature type="region of interest" description="Disordered" evidence="1">
    <location>
        <begin position="305"/>
        <end position="351"/>
    </location>
</feature>
<proteinExistence type="predicted"/>
<feature type="compositionally biased region" description="Basic and acidic residues" evidence="1">
    <location>
        <begin position="628"/>
        <end position="648"/>
    </location>
</feature>
<keyword evidence="3" id="KW-1185">Reference proteome</keyword>